<dbReference type="InterPro" id="IPR004468">
    <property type="entry name" value="CTP_synthase"/>
</dbReference>
<dbReference type="PROSITE" id="PS51273">
    <property type="entry name" value="GATASE_TYPE_1"/>
    <property type="match status" value="1"/>
</dbReference>
<dbReference type="InterPro" id="IPR029062">
    <property type="entry name" value="Class_I_gatase-like"/>
</dbReference>
<dbReference type="InterPro" id="IPR033828">
    <property type="entry name" value="GATase1_CTP_Synthase"/>
</dbReference>
<keyword evidence="5 11" id="KW-0547">Nucleotide-binding</keyword>
<feature type="binding site" evidence="11">
    <location>
        <position position="407"/>
    </location>
    <ligand>
        <name>L-glutamine</name>
        <dbReference type="ChEBI" id="CHEBI:58359"/>
    </ligand>
</feature>
<dbReference type="PANTHER" id="PTHR11550:SF0">
    <property type="entry name" value="CTP SYNTHASE-RELATED"/>
    <property type="match status" value="1"/>
</dbReference>
<feature type="binding site" evidence="11">
    <location>
        <begin position="190"/>
        <end position="195"/>
    </location>
    <ligand>
        <name>UTP</name>
        <dbReference type="ChEBI" id="CHEBI:46398"/>
    </ligand>
</feature>
<dbReference type="FunFam" id="3.40.50.300:FF:000009">
    <property type="entry name" value="CTP synthase"/>
    <property type="match status" value="1"/>
</dbReference>
<feature type="binding site" evidence="11">
    <location>
        <position position="17"/>
    </location>
    <ligand>
        <name>UTP</name>
        <dbReference type="ChEBI" id="CHEBI:46398"/>
    </ligand>
</feature>
<dbReference type="CDD" id="cd03113">
    <property type="entry name" value="CTPS_N"/>
    <property type="match status" value="1"/>
</dbReference>
<dbReference type="GO" id="GO:0046872">
    <property type="term" value="F:metal ion binding"/>
    <property type="evidence" value="ECO:0007669"/>
    <property type="project" value="UniProtKB-KW"/>
</dbReference>
<dbReference type="Pfam" id="PF06418">
    <property type="entry name" value="CTP_synth_N"/>
    <property type="match status" value="1"/>
</dbReference>
<evidence type="ECO:0000256" key="2">
    <source>
        <dbReference type="ARBA" id="ARBA00007533"/>
    </source>
</evidence>
<feature type="binding site" evidence="11">
    <location>
        <position position="475"/>
    </location>
    <ligand>
        <name>L-glutamine</name>
        <dbReference type="ChEBI" id="CHEBI:58359"/>
    </ligand>
</feature>
<feature type="binding site" evidence="11">
    <location>
        <position position="226"/>
    </location>
    <ligand>
        <name>CTP</name>
        <dbReference type="ChEBI" id="CHEBI:37563"/>
        <note>allosteric inhibitor</note>
    </ligand>
</feature>
<keyword evidence="9 11" id="KW-0665">Pyrimidine biosynthesis</keyword>
<feature type="active site" evidence="11">
    <location>
        <position position="520"/>
    </location>
</feature>
<dbReference type="SUPFAM" id="SSF52317">
    <property type="entry name" value="Class I glutamine amidotransferase-like"/>
    <property type="match status" value="1"/>
</dbReference>
<comment type="caution">
    <text evidence="14">The sequence shown here is derived from an EMBL/GenBank/DDBJ whole genome shotgun (WGS) entry which is preliminary data.</text>
</comment>
<dbReference type="InterPro" id="IPR017926">
    <property type="entry name" value="GATASE"/>
</dbReference>
<feature type="binding site" evidence="11">
    <location>
        <begin position="18"/>
        <end position="23"/>
    </location>
    <ligand>
        <name>ATP</name>
        <dbReference type="ChEBI" id="CHEBI:30616"/>
    </ligand>
</feature>
<name>A0AA41R5E0_9BACT</name>
<dbReference type="PANTHER" id="PTHR11550">
    <property type="entry name" value="CTP SYNTHASE"/>
    <property type="match status" value="1"/>
</dbReference>
<reference evidence="14" key="1">
    <citation type="submission" date="2022-04" db="EMBL/GenBank/DDBJ databases">
        <title>Desulfatitalea alkaliphila sp. nov., a novel anaerobic sulfate-reducing bacterium isolated from terrestrial mud volcano, Taman Peninsula, Russia.</title>
        <authorList>
            <person name="Khomyakova M.A."/>
            <person name="Merkel A.Y."/>
            <person name="Slobodkin A.I."/>
        </authorList>
    </citation>
    <scope>NUCLEOTIDE SEQUENCE</scope>
    <source>
        <strain evidence="14">M08but</strain>
    </source>
</reference>
<evidence type="ECO:0000256" key="1">
    <source>
        <dbReference type="ARBA" id="ARBA00005171"/>
    </source>
</evidence>
<evidence type="ECO:0000256" key="4">
    <source>
        <dbReference type="ARBA" id="ARBA00022723"/>
    </source>
</evidence>
<dbReference type="GO" id="GO:0044210">
    <property type="term" value="P:'de novo' CTP biosynthetic process"/>
    <property type="evidence" value="ECO:0007669"/>
    <property type="project" value="UniProtKB-UniRule"/>
</dbReference>
<dbReference type="NCBIfam" id="TIGR00337">
    <property type="entry name" value="PyrG"/>
    <property type="match status" value="1"/>
</dbReference>
<comment type="pathway">
    <text evidence="1 11">Pyrimidine metabolism; CTP biosynthesis via de novo pathway; CTP from UDP: step 2/2.</text>
</comment>
<dbReference type="RefSeq" id="WP_246912267.1">
    <property type="nucleotide sequence ID" value="NZ_JALJRB010000021.1"/>
</dbReference>
<gene>
    <name evidence="11" type="primary">pyrG</name>
    <name evidence="14" type="ORF">MRX98_16225</name>
</gene>
<feature type="binding site" evidence="11">
    <location>
        <begin position="242"/>
        <end position="244"/>
    </location>
    <ligand>
        <name>ATP</name>
        <dbReference type="ChEBI" id="CHEBI:30616"/>
    </ligand>
</feature>
<keyword evidence="4 11" id="KW-0479">Metal-binding</keyword>
<feature type="binding site" evidence="11">
    <location>
        <begin position="150"/>
        <end position="152"/>
    </location>
    <ligand>
        <name>CTP</name>
        <dbReference type="ChEBI" id="CHEBI:37563"/>
        <note>allosteric inhibitor</note>
    </ligand>
</feature>
<comment type="catalytic activity">
    <reaction evidence="11">
        <text>UTP + NH4(+) + ATP = CTP + ADP + phosphate + 2 H(+)</text>
        <dbReference type="Rhea" id="RHEA:16597"/>
        <dbReference type="ChEBI" id="CHEBI:15378"/>
        <dbReference type="ChEBI" id="CHEBI:28938"/>
        <dbReference type="ChEBI" id="CHEBI:30616"/>
        <dbReference type="ChEBI" id="CHEBI:37563"/>
        <dbReference type="ChEBI" id="CHEBI:43474"/>
        <dbReference type="ChEBI" id="CHEBI:46398"/>
        <dbReference type="ChEBI" id="CHEBI:456216"/>
    </reaction>
</comment>
<comment type="miscellaneous">
    <text evidence="11">CTPSs have evolved a hybrid strategy for distinguishing between UTP and CTP. The overlapping regions of the product feedback inhibitory and substrate sites recognize a common feature in both compounds, the triphosphate moiety. To differentiate isosteric substrate and product pyrimidine rings, an additional pocket far from the expected kinase/ligase catalytic site, specifically recognizes the cytosine and ribose portions of the product inhibitor.</text>
</comment>
<keyword evidence="6 11" id="KW-0067">ATP-binding</keyword>
<dbReference type="EMBL" id="JALJRB010000021">
    <property type="protein sequence ID" value="MCJ8502132.1"/>
    <property type="molecule type" value="Genomic_DNA"/>
</dbReference>
<dbReference type="HAMAP" id="MF_01227">
    <property type="entry name" value="PyrG"/>
    <property type="match status" value="1"/>
</dbReference>
<keyword evidence="3 11" id="KW-0436">Ligase</keyword>
<dbReference type="Gene3D" id="3.40.50.300">
    <property type="entry name" value="P-loop containing nucleotide triphosphate hydrolases"/>
    <property type="match status" value="1"/>
</dbReference>
<sequence>MSTKGAKFIFVTGGVLSSLGKGLASAAIGALLESRGLTVTLQKLDPYINVDPGTMNPFQHGEVFVTDDGAETDLDLGHYERFTHARLGHNNNFTTGKIYHQVITKERRGDYLGGTVQVIPHITDEIKNSIRLVAEGVDIVIVEIGGTIGDIESLPFLEAIRQFRADAGKDNVLYIHLTLVPYIKTAGEVKTKPTQHSVKELRSIGIQPDILLCRTDRYLSKEIKSKIALFCNVGTDAVITAKDVACIYEVPLVFHKEGLDNKIVELLNIWTRTPRLEEWEVLCRRLCNPEYRVTIAVVGKYVDLTESYKSLNEALTHGGMVNKCQVAFSFVDSETITPENCAEMLGNADGILVPGGFGSRGIEGKISAVRFARENKVPYFGICLGMQMAVVEFARNMAGLAGAHSSEIDTATAHPVIYLLTEWYDDQRQTVQTRDETSDKGGTMRLGAYPCTLADGTLAYTAYGQREISERHRHRYEFNNQYRERLEAAGLKISGTSPAGDLVEIVEIEDHPWFLGCQFHPEFKSRPMNPHPLFRDFIKAALVQSGYRKV</sequence>
<dbReference type="GO" id="GO:0097268">
    <property type="term" value="C:cytoophidium"/>
    <property type="evidence" value="ECO:0007669"/>
    <property type="project" value="UniProtKB-ARBA"/>
</dbReference>
<dbReference type="FunFam" id="3.40.50.880:FF:000002">
    <property type="entry name" value="CTP synthase"/>
    <property type="match status" value="1"/>
</dbReference>
<dbReference type="CDD" id="cd01746">
    <property type="entry name" value="GATase1_CTP_Synthase"/>
    <property type="match status" value="1"/>
</dbReference>
<evidence type="ECO:0000259" key="13">
    <source>
        <dbReference type="Pfam" id="PF06418"/>
    </source>
</evidence>
<keyword evidence="8 11" id="KW-0315">Glutamine amidotransferase</keyword>
<comment type="catalytic activity">
    <reaction evidence="11">
        <text>L-glutamine + H2O = L-glutamate + NH4(+)</text>
        <dbReference type="Rhea" id="RHEA:15889"/>
        <dbReference type="ChEBI" id="CHEBI:15377"/>
        <dbReference type="ChEBI" id="CHEBI:28938"/>
        <dbReference type="ChEBI" id="CHEBI:29985"/>
        <dbReference type="ChEBI" id="CHEBI:58359"/>
    </reaction>
</comment>
<dbReference type="GO" id="GO:0005524">
    <property type="term" value="F:ATP binding"/>
    <property type="evidence" value="ECO:0007669"/>
    <property type="project" value="UniProtKB-KW"/>
</dbReference>
<comment type="catalytic activity">
    <reaction evidence="10 11">
        <text>UTP + L-glutamine + ATP + H2O = CTP + L-glutamate + ADP + phosphate + 2 H(+)</text>
        <dbReference type="Rhea" id="RHEA:26426"/>
        <dbReference type="ChEBI" id="CHEBI:15377"/>
        <dbReference type="ChEBI" id="CHEBI:15378"/>
        <dbReference type="ChEBI" id="CHEBI:29985"/>
        <dbReference type="ChEBI" id="CHEBI:30616"/>
        <dbReference type="ChEBI" id="CHEBI:37563"/>
        <dbReference type="ChEBI" id="CHEBI:43474"/>
        <dbReference type="ChEBI" id="CHEBI:46398"/>
        <dbReference type="ChEBI" id="CHEBI:58359"/>
        <dbReference type="ChEBI" id="CHEBI:456216"/>
        <dbReference type="EC" id="6.3.4.2"/>
    </reaction>
</comment>
<feature type="domain" description="CTP synthase N-terminal" evidence="13">
    <location>
        <begin position="7"/>
        <end position="269"/>
    </location>
</feature>
<evidence type="ECO:0000256" key="7">
    <source>
        <dbReference type="ARBA" id="ARBA00022842"/>
    </source>
</evidence>
<dbReference type="Gene3D" id="3.40.50.880">
    <property type="match status" value="1"/>
</dbReference>
<keyword evidence="7 11" id="KW-0460">Magnesium</keyword>
<dbReference type="NCBIfam" id="NF003792">
    <property type="entry name" value="PRK05380.1"/>
    <property type="match status" value="1"/>
</dbReference>
<dbReference type="EC" id="6.3.4.2" evidence="11"/>
<evidence type="ECO:0000256" key="6">
    <source>
        <dbReference type="ARBA" id="ARBA00022840"/>
    </source>
</evidence>
<dbReference type="InterPro" id="IPR017456">
    <property type="entry name" value="CTP_synthase_N"/>
</dbReference>
<evidence type="ECO:0000313" key="14">
    <source>
        <dbReference type="EMBL" id="MCJ8502132.1"/>
    </source>
</evidence>
<dbReference type="SUPFAM" id="SSF52540">
    <property type="entry name" value="P-loop containing nucleoside triphosphate hydrolases"/>
    <property type="match status" value="1"/>
</dbReference>
<feature type="binding site" evidence="11">
    <location>
        <position position="17"/>
    </location>
    <ligand>
        <name>CTP</name>
        <dbReference type="ChEBI" id="CHEBI:37563"/>
        <note>allosteric inhibitor</note>
    </ligand>
</feature>
<dbReference type="AlphaFoldDB" id="A0AA41R5E0"/>
<evidence type="ECO:0000256" key="10">
    <source>
        <dbReference type="ARBA" id="ARBA00047781"/>
    </source>
</evidence>
<feature type="binding site" evidence="11">
    <location>
        <begin position="384"/>
        <end position="387"/>
    </location>
    <ligand>
        <name>L-glutamine</name>
        <dbReference type="ChEBI" id="CHEBI:58359"/>
    </ligand>
</feature>
<accession>A0AA41R5E0</accession>
<comment type="caution">
    <text evidence="11">Lacks conserved residue(s) required for the propagation of feature annotation.</text>
</comment>
<feature type="binding site" evidence="11">
    <location>
        <position position="143"/>
    </location>
    <ligand>
        <name>Mg(2+)</name>
        <dbReference type="ChEBI" id="CHEBI:18420"/>
    </ligand>
</feature>
<dbReference type="GO" id="GO:0019856">
    <property type="term" value="P:pyrimidine nucleobase biosynthetic process"/>
    <property type="evidence" value="ECO:0007669"/>
    <property type="project" value="TreeGrafter"/>
</dbReference>
<evidence type="ECO:0000256" key="3">
    <source>
        <dbReference type="ARBA" id="ARBA00022598"/>
    </source>
</evidence>
<evidence type="ECO:0000313" key="15">
    <source>
        <dbReference type="Proteomes" id="UP001165427"/>
    </source>
</evidence>
<dbReference type="GO" id="GO:0042802">
    <property type="term" value="F:identical protein binding"/>
    <property type="evidence" value="ECO:0007669"/>
    <property type="project" value="TreeGrafter"/>
</dbReference>
<evidence type="ECO:0000256" key="9">
    <source>
        <dbReference type="ARBA" id="ARBA00022975"/>
    </source>
</evidence>
<evidence type="ECO:0000259" key="12">
    <source>
        <dbReference type="Pfam" id="PF00117"/>
    </source>
</evidence>
<dbReference type="GO" id="GO:0005829">
    <property type="term" value="C:cytosol"/>
    <property type="evidence" value="ECO:0007669"/>
    <property type="project" value="TreeGrafter"/>
</dbReference>
<dbReference type="GO" id="GO:0003883">
    <property type="term" value="F:CTP synthase activity"/>
    <property type="evidence" value="ECO:0007669"/>
    <property type="project" value="UniProtKB-UniRule"/>
</dbReference>
<comment type="function">
    <text evidence="11">Catalyzes the ATP-dependent amination of UTP to CTP with either L-glutamine or ammonia as the source of nitrogen. Regulates intracellular CTP levels through interactions with the four ribonucleotide triphosphates.</text>
</comment>
<dbReference type="Proteomes" id="UP001165427">
    <property type="component" value="Unassembled WGS sequence"/>
</dbReference>
<evidence type="ECO:0000256" key="11">
    <source>
        <dbReference type="HAMAP-Rule" id="MF_01227"/>
    </source>
</evidence>
<comment type="subunit">
    <text evidence="11">Homotetramer.</text>
</comment>
<comment type="similarity">
    <text evidence="2 11">Belongs to the CTP synthase family.</text>
</comment>
<feature type="active site" evidence="11">
    <location>
        <position position="522"/>
    </location>
</feature>
<feature type="binding site" evidence="11">
    <location>
        <position position="356"/>
    </location>
    <ligand>
        <name>L-glutamine</name>
        <dbReference type="ChEBI" id="CHEBI:58359"/>
    </ligand>
</feature>
<feature type="binding site" evidence="11">
    <location>
        <position position="75"/>
    </location>
    <ligand>
        <name>ATP</name>
        <dbReference type="ChEBI" id="CHEBI:30616"/>
    </ligand>
</feature>
<evidence type="ECO:0000256" key="8">
    <source>
        <dbReference type="ARBA" id="ARBA00022962"/>
    </source>
</evidence>
<feature type="active site" description="Nucleophile; for glutamine hydrolysis" evidence="11">
    <location>
        <position position="383"/>
    </location>
</feature>
<dbReference type="Pfam" id="PF00117">
    <property type="entry name" value="GATase"/>
    <property type="match status" value="1"/>
</dbReference>
<dbReference type="InterPro" id="IPR027417">
    <property type="entry name" value="P-loop_NTPase"/>
</dbReference>
<feature type="region of interest" description="Amidoligase domain" evidence="11">
    <location>
        <begin position="1"/>
        <end position="269"/>
    </location>
</feature>
<comment type="activity regulation">
    <text evidence="11">Allosterically activated by GTP, when glutamine is the substrate; GTP has no effect on the reaction when ammonia is the substrate. The allosteric effector GTP functions by stabilizing the protein conformation that binds the tetrahedral intermediate(s) formed during glutamine hydrolysis. Inhibited by the product CTP, via allosteric rather than competitive inhibition.</text>
</comment>
<evidence type="ECO:0000256" key="5">
    <source>
        <dbReference type="ARBA" id="ARBA00022741"/>
    </source>
</evidence>
<organism evidence="14 15">
    <name type="scientific">Desulfatitalea alkaliphila</name>
    <dbReference type="NCBI Taxonomy" id="2929485"/>
    <lineage>
        <taxon>Bacteria</taxon>
        <taxon>Pseudomonadati</taxon>
        <taxon>Thermodesulfobacteriota</taxon>
        <taxon>Desulfobacteria</taxon>
        <taxon>Desulfobacterales</taxon>
        <taxon>Desulfosarcinaceae</taxon>
        <taxon>Desulfatitalea</taxon>
    </lineage>
</organism>
<keyword evidence="15" id="KW-1185">Reference proteome</keyword>
<feature type="binding site" evidence="11">
    <location>
        <position position="226"/>
    </location>
    <ligand>
        <name>UTP</name>
        <dbReference type="ChEBI" id="CHEBI:46398"/>
    </ligand>
</feature>
<feature type="binding site" evidence="11">
    <location>
        <position position="75"/>
    </location>
    <ligand>
        <name>Mg(2+)</name>
        <dbReference type="ChEBI" id="CHEBI:18420"/>
    </ligand>
</feature>
<feature type="domain" description="Glutamine amidotransferase" evidence="12">
    <location>
        <begin position="305"/>
        <end position="539"/>
    </location>
</feature>
<feature type="binding site" evidence="11">
    <location>
        <begin position="190"/>
        <end position="195"/>
    </location>
    <ligand>
        <name>CTP</name>
        <dbReference type="ChEBI" id="CHEBI:37563"/>
        <note>allosteric inhibitor</note>
    </ligand>
</feature>
<protein>
    <recommendedName>
        <fullName evidence="11">CTP synthase</fullName>
        <ecNumber evidence="11">6.3.4.2</ecNumber>
    </recommendedName>
    <alternativeName>
        <fullName evidence="11">Cytidine 5'-triphosphate synthase</fullName>
    </alternativeName>
    <alternativeName>
        <fullName evidence="11">Cytidine triphosphate synthetase</fullName>
        <shortName evidence="11">CTP synthetase</shortName>
        <shortName evidence="11">CTPS</shortName>
    </alternativeName>
    <alternativeName>
        <fullName evidence="11">UTP--ammonia ligase</fullName>
    </alternativeName>
</protein>
<proteinExistence type="inferred from homology"/>